<gene>
    <name evidence="1" type="ORF">RM844_17950</name>
</gene>
<accession>A0ABU2JT56</accession>
<dbReference type="EMBL" id="JAVREO010000010">
    <property type="protein sequence ID" value="MDT0268169.1"/>
    <property type="molecule type" value="Genomic_DNA"/>
</dbReference>
<name>A0ABU2JT56_9ACTN</name>
<comment type="caution">
    <text evidence="1">The sequence shown here is derived from an EMBL/GenBank/DDBJ whole genome shotgun (WGS) entry which is preliminary data.</text>
</comment>
<organism evidence="1 2">
    <name type="scientific">Streptomyces chisholmiae</name>
    <dbReference type="NCBI Taxonomy" id="3075540"/>
    <lineage>
        <taxon>Bacteria</taxon>
        <taxon>Bacillati</taxon>
        <taxon>Actinomycetota</taxon>
        <taxon>Actinomycetes</taxon>
        <taxon>Kitasatosporales</taxon>
        <taxon>Streptomycetaceae</taxon>
        <taxon>Streptomyces</taxon>
    </lineage>
</organism>
<evidence type="ECO:0000313" key="1">
    <source>
        <dbReference type="EMBL" id="MDT0268169.1"/>
    </source>
</evidence>
<dbReference type="Proteomes" id="UP001183410">
    <property type="component" value="Unassembled WGS sequence"/>
</dbReference>
<protein>
    <submittedName>
        <fullName evidence="1">Uncharacterized protein</fullName>
    </submittedName>
</protein>
<dbReference type="RefSeq" id="WP_311668259.1">
    <property type="nucleotide sequence ID" value="NZ_JAVREO010000010.1"/>
</dbReference>
<sequence>MTDWALWETDFDTEVREMVASQLPKLFAVVQVIGEEDDALVAAWGMRLEDGKYEVVSVTGQRRMRMSSLARVLPSFERDPEVSARVVWADPADAPAEPAVPA</sequence>
<evidence type="ECO:0000313" key="2">
    <source>
        <dbReference type="Proteomes" id="UP001183410"/>
    </source>
</evidence>
<keyword evidence="2" id="KW-1185">Reference proteome</keyword>
<proteinExistence type="predicted"/>
<reference evidence="2" key="1">
    <citation type="submission" date="2023-07" db="EMBL/GenBank/DDBJ databases">
        <title>30 novel species of actinomycetes from the DSMZ collection.</title>
        <authorList>
            <person name="Nouioui I."/>
        </authorList>
    </citation>
    <scope>NUCLEOTIDE SEQUENCE [LARGE SCALE GENOMIC DNA]</scope>
    <source>
        <strain evidence="2">DSM 44915</strain>
    </source>
</reference>